<protein>
    <recommendedName>
        <fullName evidence="3">Reverse transcriptase domain-containing protein</fullName>
    </recommendedName>
</protein>
<name>A0A4Y2WMF1_ARAVE</name>
<reference evidence="1 2" key="1">
    <citation type="journal article" date="2019" name="Sci. Rep.">
        <title>Orb-weaving spider Araneus ventricosus genome elucidates the spidroin gene catalogue.</title>
        <authorList>
            <person name="Kono N."/>
            <person name="Nakamura H."/>
            <person name="Ohtoshi R."/>
            <person name="Moran D.A.P."/>
            <person name="Shinohara A."/>
            <person name="Yoshida Y."/>
            <person name="Fujiwara M."/>
            <person name="Mori M."/>
            <person name="Tomita M."/>
            <person name="Arakawa K."/>
        </authorList>
    </citation>
    <scope>NUCLEOTIDE SEQUENCE [LARGE SCALE GENOMIC DNA]</scope>
</reference>
<gene>
    <name evidence="1" type="ORF">AVEN_50218_1</name>
</gene>
<dbReference type="Proteomes" id="UP000499080">
    <property type="component" value="Unassembled WGS sequence"/>
</dbReference>
<proteinExistence type="predicted"/>
<keyword evidence="2" id="KW-1185">Reference proteome</keyword>
<evidence type="ECO:0000313" key="1">
    <source>
        <dbReference type="EMBL" id="GBO38695.1"/>
    </source>
</evidence>
<dbReference type="EMBL" id="BGPR01063511">
    <property type="protein sequence ID" value="GBO38695.1"/>
    <property type="molecule type" value="Genomic_DNA"/>
</dbReference>
<sequence length="161" mass="18163">YARAIFGKNLVILNHGQMKIPEPALHSPNFHTIPAGRRLTHEITFHVHQSHTHGQWRTGQLARSHSGPLYWLLIANEALNLQFDEGVRLLAYADDFYLFIKATGKHTIQGKATRALEQLAKGLRSPLYIRKQNLSLLGRRGNTNTLHTADSLVTPSNWKGD</sequence>
<evidence type="ECO:0008006" key="3">
    <source>
        <dbReference type="Google" id="ProtNLM"/>
    </source>
</evidence>
<feature type="non-terminal residue" evidence="1">
    <location>
        <position position="1"/>
    </location>
</feature>
<dbReference type="AlphaFoldDB" id="A0A4Y2WMF1"/>
<organism evidence="1 2">
    <name type="scientific">Araneus ventricosus</name>
    <name type="common">Orbweaver spider</name>
    <name type="synonym">Epeira ventricosa</name>
    <dbReference type="NCBI Taxonomy" id="182803"/>
    <lineage>
        <taxon>Eukaryota</taxon>
        <taxon>Metazoa</taxon>
        <taxon>Ecdysozoa</taxon>
        <taxon>Arthropoda</taxon>
        <taxon>Chelicerata</taxon>
        <taxon>Arachnida</taxon>
        <taxon>Araneae</taxon>
        <taxon>Araneomorphae</taxon>
        <taxon>Entelegynae</taxon>
        <taxon>Araneoidea</taxon>
        <taxon>Araneidae</taxon>
        <taxon>Araneus</taxon>
    </lineage>
</organism>
<comment type="caution">
    <text evidence="1">The sequence shown here is derived from an EMBL/GenBank/DDBJ whole genome shotgun (WGS) entry which is preliminary data.</text>
</comment>
<accession>A0A4Y2WMF1</accession>
<evidence type="ECO:0000313" key="2">
    <source>
        <dbReference type="Proteomes" id="UP000499080"/>
    </source>
</evidence>
<dbReference type="OrthoDB" id="6437248at2759"/>